<accession>A0ABY4BLG9</accession>
<reference evidence="3 4" key="1">
    <citation type="submission" date="2022-03" db="EMBL/GenBank/DDBJ databases">
        <title>Chryseobacterium sp. isolated from particulate matters in swine house.</title>
        <authorList>
            <person name="Won M."/>
            <person name="Kim S.-J."/>
            <person name="Kwon S.-W."/>
        </authorList>
    </citation>
    <scope>NUCLEOTIDE SEQUENCE [LARGE SCALE GENOMIC DNA]</scope>
    <source>
        <strain evidence="3 4">SC2-2</strain>
    </source>
</reference>
<keyword evidence="4" id="KW-1185">Reference proteome</keyword>
<dbReference type="InterPro" id="IPR053147">
    <property type="entry name" value="Hsp_HslJ-like"/>
</dbReference>
<dbReference type="Gene3D" id="2.40.128.270">
    <property type="match status" value="1"/>
</dbReference>
<dbReference type="InterPro" id="IPR005184">
    <property type="entry name" value="DUF306_Meta_HslJ"/>
</dbReference>
<organism evidence="3 4">
    <name type="scientific">Chryseobacterium suipulveris</name>
    <dbReference type="NCBI Taxonomy" id="2929800"/>
    <lineage>
        <taxon>Bacteria</taxon>
        <taxon>Pseudomonadati</taxon>
        <taxon>Bacteroidota</taxon>
        <taxon>Flavobacteriia</taxon>
        <taxon>Flavobacteriales</taxon>
        <taxon>Weeksellaceae</taxon>
        <taxon>Chryseobacterium group</taxon>
        <taxon>Chryseobacterium</taxon>
    </lineage>
</organism>
<proteinExistence type="predicted"/>
<name>A0ABY4BLG9_9FLAO</name>
<dbReference type="PANTHER" id="PTHR35535:SF1">
    <property type="entry name" value="HEAT SHOCK PROTEIN HSLJ"/>
    <property type="match status" value="1"/>
</dbReference>
<dbReference type="Pfam" id="PF03724">
    <property type="entry name" value="META"/>
    <property type="match status" value="1"/>
</dbReference>
<sequence length="137" mass="14688">MKKSTIKNISLSVFAAVAMISCTALPGSKVGKAQANIANTQWRLADDVKGATPTLVIENGKVNGNAGCNNYFGELSLDATAGNFVASNIASTKKACDNMSVETNFLQMLHEVNKYVVSGNVLELYKNNLLLLKFNKQ</sequence>
<evidence type="ECO:0000313" key="3">
    <source>
        <dbReference type="EMBL" id="UOE40032.1"/>
    </source>
</evidence>
<dbReference type="EMBL" id="CP094532">
    <property type="protein sequence ID" value="UOE40032.1"/>
    <property type="molecule type" value="Genomic_DNA"/>
</dbReference>
<feature type="domain" description="DUF306" evidence="2">
    <location>
        <begin position="36"/>
        <end position="128"/>
    </location>
</feature>
<feature type="chain" id="PRO_5046603818" evidence="1">
    <location>
        <begin position="27"/>
        <end position="137"/>
    </location>
</feature>
<dbReference type="RefSeq" id="WP_243548029.1">
    <property type="nucleotide sequence ID" value="NZ_CP094532.1"/>
</dbReference>
<evidence type="ECO:0000259" key="2">
    <source>
        <dbReference type="Pfam" id="PF03724"/>
    </source>
</evidence>
<feature type="signal peptide" evidence="1">
    <location>
        <begin position="1"/>
        <end position="26"/>
    </location>
</feature>
<keyword evidence="1" id="KW-0732">Signal</keyword>
<dbReference type="PROSITE" id="PS51257">
    <property type="entry name" value="PROKAR_LIPOPROTEIN"/>
    <property type="match status" value="1"/>
</dbReference>
<dbReference type="InterPro" id="IPR038670">
    <property type="entry name" value="HslJ-like_sf"/>
</dbReference>
<protein>
    <submittedName>
        <fullName evidence="3">META domain-containing protein</fullName>
    </submittedName>
</protein>
<evidence type="ECO:0000256" key="1">
    <source>
        <dbReference type="SAM" id="SignalP"/>
    </source>
</evidence>
<dbReference type="PANTHER" id="PTHR35535">
    <property type="entry name" value="HEAT SHOCK PROTEIN HSLJ"/>
    <property type="match status" value="1"/>
</dbReference>
<evidence type="ECO:0000313" key="4">
    <source>
        <dbReference type="Proteomes" id="UP000831460"/>
    </source>
</evidence>
<gene>
    <name evidence="3" type="ORF">MTP09_08870</name>
</gene>
<dbReference type="Proteomes" id="UP000831460">
    <property type="component" value="Chromosome"/>
</dbReference>